<feature type="transmembrane region" description="Helical" evidence="2">
    <location>
        <begin position="21"/>
        <end position="39"/>
    </location>
</feature>
<keyword evidence="5" id="KW-1185">Reference proteome</keyword>
<dbReference type="SMART" id="SM00267">
    <property type="entry name" value="GGDEF"/>
    <property type="match status" value="1"/>
</dbReference>
<dbReference type="PANTHER" id="PTHR45138">
    <property type="entry name" value="REGULATORY COMPONENTS OF SENSORY TRANSDUCTION SYSTEM"/>
    <property type="match status" value="1"/>
</dbReference>
<dbReference type="InterPro" id="IPR029787">
    <property type="entry name" value="Nucleotide_cyclase"/>
</dbReference>
<dbReference type="PANTHER" id="PTHR45138:SF23">
    <property type="entry name" value="SIGNALING PROTEIN"/>
    <property type="match status" value="1"/>
</dbReference>
<proteinExistence type="predicted"/>
<sequence length="415" mass="47432">MKQQDNLKTKQIDRLDLRYHILLLLLPLLLIVFSFQLLASFSSSSYLATILMCMIYLVGYSLCYYLHQGRLTRLWQHLEHVININDTTYELVRLSNQYHDQHAFLNALLQKAVSSINGAEMGSIILVDSQTNELKFDAAVGLDINKLSKIRFSLKETFEYRLTNGKCDRVVVINDMNDINKKSSLSRKEQDILLNASDNPIRSTLSTPIHIDGKLYAMLNLDSTRFGAFSHYDSNLVSILTQEACNAITLFKKNQEIHKLANFDPHTQLCNRQHFEHLLTSWKDKPHLGSFMAIIDMDNLKEINDNLGHQAGDTAIKQLAEGIKKHWASPILTGRFGGDEFVLLAYGPQQKFKLEVEQLQSQLSVNDGIQFSFGVAEYCGDWQNAFKQADTEMYLQKRAKKSAGNKIRYIQDMIS</sequence>
<keyword evidence="2" id="KW-0812">Transmembrane</keyword>
<feature type="transmembrane region" description="Helical" evidence="2">
    <location>
        <begin position="45"/>
        <end position="66"/>
    </location>
</feature>
<organism evidence="4 5">
    <name type="scientific">Parashewanella spongiae</name>
    <dbReference type="NCBI Taxonomy" id="342950"/>
    <lineage>
        <taxon>Bacteria</taxon>
        <taxon>Pseudomonadati</taxon>
        <taxon>Pseudomonadota</taxon>
        <taxon>Gammaproteobacteria</taxon>
        <taxon>Alteromonadales</taxon>
        <taxon>Shewanellaceae</taxon>
        <taxon>Parashewanella</taxon>
    </lineage>
</organism>
<dbReference type="Gene3D" id="3.30.70.270">
    <property type="match status" value="1"/>
</dbReference>
<dbReference type="CDD" id="cd01949">
    <property type="entry name" value="GGDEF"/>
    <property type="match status" value="1"/>
</dbReference>
<comment type="caution">
    <text evidence="4">The sequence shown here is derived from an EMBL/GenBank/DDBJ whole genome shotgun (WGS) entry which is preliminary data.</text>
</comment>
<name>A0A3A6TEG9_9GAMM</name>
<gene>
    <name evidence="4" type="ORF">D5R81_17270</name>
</gene>
<dbReference type="RefSeq" id="WP_121854865.1">
    <property type="nucleotide sequence ID" value="NZ_CP037952.1"/>
</dbReference>
<dbReference type="Pfam" id="PF00990">
    <property type="entry name" value="GGDEF"/>
    <property type="match status" value="1"/>
</dbReference>
<reference evidence="4 5" key="1">
    <citation type="submission" date="2018-09" db="EMBL/GenBank/DDBJ databases">
        <title>Phylogeny of the Shewanellaceae, and recommendation for two new genera, Pseudoshewanella and Parashewanella.</title>
        <authorList>
            <person name="Wang G."/>
        </authorList>
    </citation>
    <scope>NUCLEOTIDE SEQUENCE [LARGE SCALE GENOMIC DNA]</scope>
    <source>
        <strain evidence="4 5">KCTC 22492</strain>
    </source>
</reference>
<dbReference type="AlphaFoldDB" id="A0A3A6TEG9"/>
<dbReference type="GO" id="GO:0052621">
    <property type="term" value="F:diguanylate cyclase activity"/>
    <property type="evidence" value="ECO:0007669"/>
    <property type="project" value="UniProtKB-EC"/>
</dbReference>
<dbReference type="EMBL" id="QYYH01000151">
    <property type="protein sequence ID" value="RJY06791.1"/>
    <property type="molecule type" value="Genomic_DNA"/>
</dbReference>
<evidence type="ECO:0000256" key="2">
    <source>
        <dbReference type="SAM" id="Phobius"/>
    </source>
</evidence>
<protein>
    <recommendedName>
        <fullName evidence="1">diguanylate cyclase</fullName>
        <ecNumber evidence="1">2.7.7.65</ecNumber>
    </recommendedName>
</protein>
<dbReference type="Proteomes" id="UP000273022">
    <property type="component" value="Unassembled WGS sequence"/>
</dbReference>
<dbReference type="SUPFAM" id="SSF55781">
    <property type="entry name" value="GAF domain-like"/>
    <property type="match status" value="1"/>
</dbReference>
<dbReference type="GO" id="GO:1902201">
    <property type="term" value="P:negative regulation of bacterial-type flagellum-dependent cell motility"/>
    <property type="evidence" value="ECO:0007669"/>
    <property type="project" value="TreeGrafter"/>
</dbReference>
<dbReference type="SMART" id="SM00065">
    <property type="entry name" value="GAF"/>
    <property type="match status" value="1"/>
</dbReference>
<dbReference type="PROSITE" id="PS50887">
    <property type="entry name" value="GGDEF"/>
    <property type="match status" value="1"/>
</dbReference>
<evidence type="ECO:0000256" key="1">
    <source>
        <dbReference type="ARBA" id="ARBA00012528"/>
    </source>
</evidence>
<accession>A0A3A6TEG9</accession>
<dbReference type="InterPro" id="IPR003018">
    <property type="entry name" value="GAF"/>
</dbReference>
<dbReference type="SUPFAM" id="SSF55073">
    <property type="entry name" value="Nucleotide cyclase"/>
    <property type="match status" value="1"/>
</dbReference>
<dbReference type="InterPro" id="IPR029016">
    <property type="entry name" value="GAF-like_dom_sf"/>
</dbReference>
<evidence type="ECO:0000313" key="4">
    <source>
        <dbReference type="EMBL" id="RJY06791.1"/>
    </source>
</evidence>
<evidence type="ECO:0000313" key="5">
    <source>
        <dbReference type="Proteomes" id="UP000273022"/>
    </source>
</evidence>
<dbReference type="InterPro" id="IPR050469">
    <property type="entry name" value="Diguanylate_Cyclase"/>
</dbReference>
<dbReference type="NCBIfam" id="TIGR00254">
    <property type="entry name" value="GGDEF"/>
    <property type="match status" value="1"/>
</dbReference>
<dbReference type="InterPro" id="IPR043128">
    <property type="entry name" value="Rev_trsase/Diguanyl_cyclase"/>
</dbReference>
<dbReference type="OrthoDB" id="9813903at2"/>
<dbReference type="GO" id="GO:0005886">
    <property type="term" value="C:plasma membrane"/>
    <property type="evidence" value="ECO:0007669"/>
    <property type="project" value="TreeGrafter"/>
</dbReference>
<feature type="domain" description="GGDEF" evidence="3">
    <location>
        <begin position="288"/>
        <end position="412"/>
    </location>
</feature>
<dbReference type="Gene3D" id="3.30.450.40">
    <property type="match status" value="1"/>
</dbReference>
<keyword evidence="2" id="KW-1133">Transmembrane helix</keyword>
<keyword evidence="2" id="KW-0472">Membrane</keyword>
<dbReference type="GO" id="GO:0043709">
    <property type="term" value="P:cell adhesion involved in single-species biofilm formation"/>
    <property type="evidence" value="ECO:0007669"/>
    <property type="project" value="TreeGrafter"/>
</dbReference>
<dbReference type="InterPro" id="IPR000160">
    <property type="entry name" value="GGDEF_dom"/>
</dbReference>
<dbReference type="Pfam" id="PF13185">
    <property type="entry name" value="GAF_2"/>
    <property type="match status" value="1"/>
</dbReference>
<dbReference type="EC" id="2.7.7.65" evidence="1"/>
<evidence type="ECO:0000259" key="3">
    <source>
        <dbReference type="PROSITE" id="PS50887"/>
    </source>
</evidence>